<evidence type="ECO:0000313" key="2">
    <source>
        <dbReference type="EMBL" id="GGM03053.1"/>
    </source>
</evidence>
<accession>A0A917WGU9</accession>
<evidence type="ECO:0000256" key="1">
    <source>
        <dbReference type="SAM" id="Phobius"/>
    </source>
</evidence>
<evidence type="ECO:0000313" key="3">
    <source>
        <dbReference type="Proteomes" id="UP000655208"/>
    </source>
</evidence>
<gene>
    <name evidence="2" type="ORF">GCM10011594_24000</name>
</gene>
<reference evidence="2" key="1">
    <citation type="journal article" date="2014" name="Int. J. Syst. Evol. Microbiol.">
        <title>Complete genome sequence of Corynebacterium casei LMG S-19264T (=DSM 44701T), isolated from a smear-ripened cheese.</title>
        <authorList>
            <consortium name="US DOE Joint Genome Institute (JGI-PGF)"/>
            <person name="Walter F."/>
            <person name="Albersmeier A."/>
            <person name="Kalinowski J."/>
            <person name="Ruckert C."/>
        </authorList>
    </citation>
    <scope>NUCLEOTIDE SEQUENCE</scope>
    <source>
        <strain evidence="2">CGMCC 4.7308</strain>
    </source>
</reference>
<sequence>MPEPHDEAAFERARKRTVLAGGLLVVACLIAETVLVMTTHWPAWIYVVTLVVLIGASVVGAALTLRDLG</sequence>
<keyword evidence="1" id="KW-0472">Membrane</keyword>
<keyword evidence="3" id="KW-1185">Reference proteome</keyword>
<feature type="transmembrane region" description="Helical" evidence="1">
    <location>
        <begin position="43"/>
        <end position="65"/>
    </location>
</feature>
<organism evidence="2 3">
    <name type="scientific">Nakamurella endophytica</name>
    <dbReference type="NCBI Taxonomy" id="1748367"/>
    <lineage>
        <taxon>Bacteria</taxon>
        <taxon>Bacillati</taxon>
        <taxon>Actinomycetota</taxon>
        <taxon>Actinomycetes</taxon>
        <taxon>Nakamurellales</taxon>
        <taxon>Nakamurellaceae</taxon>
        <taxon>Nakamurella</taxon>
    </lineage>
</organism>
<reference evidence="2" key="2">
    <citation type="submission" date="2020-09" db="EMBL/GenBank/DDBJ databases">
        <authorList>
            <person name="Sun Q."/>
            <person name="Zhou Y."/>
        </authorList>
    </citation>
    <scope>NUCLEOTIDE SEQUENCE</scope>
    <source>
        <strain evidence="2">CGMCC 4.7308</strain>
    </source>
</reference>
<keyword evidence="1" id="KW-1133">Transmembrane helix</keyword>
<dbReference type="Proteomes" id="UP000655208">
    <property type="component" value="Unassembled WGS sequence"/>
</dbReference>
<keyword evidence="1" id="KW-0812">Transmembrane</keyword>
<name>A0A917WGU9_9ACTN</name>
<feature type="transmembrane region" description="Helical" evidence="1">
    <location>
        <begin position="18"/>
        <end position="37"/>
    </location>
</feature>
<dbReference type="RefSeq" id="WP_188941754.1">
    <property type="nucleotide sequence ID" value="NZ_BMNA01000004.1"/>
</dbReference>
<proteinExistence type="predicted"/>
<dbReference type="AlphaFoldDB" id="A0A917WGU9"/>
<protein>
    <submittedName>
        <fullName evidence="2">Uncharacterized protein</fullName>
    </submittedName>
</protein>
<comment type="caution">
    <text evidence="2">The sequence shown here is derived from an EMBL/GenBank/DDBJ whole genome shotgun (WGS) entry which is preliminary data.</text>
</comment>
<dbReference type="EMBL" id="BMNA01000004">
    <property type="protein sequence ID" value="GGM03053.1"/>
    <property type="molecule type" value="Genomic_DNA"/>
</dbReference>